<evidence type="ECO:0000313" key="1">
    <source>
        <dbReference type="EMBL" id="TXX67290.1"/>
    </source>
</evidence>
<organism evidence="1 2">
    <name type="scientific">Vibrio cholerae</name>
    <dbReference type="NCBI Taxonomy" id="666"/>
    <lineage>
        <taxon>Bacteria</taxon>
        <taxon>Pseudomonadati</taxon>
        <taxon>Pseudomonadota</taxon>
        <taxon>Gammaproteobacteria</taxon>
        <taxon>Vibrionales</taxon>
        <taxon>Vibrionaceae</taxon>
        <taxon>Vibrio</taxon>
    </lineage>
</organism>
<dbReference type="EMBL" id="VSIJ01000005">
    <property type="protein sequence ID" value="TXX67290.1"/>
    <property type="molecule type" value="Genomic_DNA"/>
</dbReference>
<dbReference type="AlphaFoldDB" id="A0ABD7SR54"/>
<accession>A0ABD7SR54</accession>
<protein>
    <submittedName>
        <fullName evidence="1">Uncharacterized protein</fullName>
    </submittedName>
</protein>
<name>A0ABD7SR54_VIBCL</name>
<comment type="caution">
    <text evidence="1">The sequence shown here is derived from an EMBL/GenBank/DDBJ whole genome shotgun (WGS) entry which is preliminary data.</text>
</comment>
<dbReference type="RefSeq" id="WP_050916429.1">
    <property type="nucleotide sequence ID" value="NZ_JAILXN010000001.1"/>
</dbReference>
<gene>
    <name evidence="1" type="ORF">FXF03_01575</name>
</gene>
<proteinExistence type="predicted"/>
<evidence type="ECO:0000313" key="2">
    <source>
        <dbReference type="Proteomes" id="UP000323819"/>
    </source>
</evidence>
<reference evidence="1 2" key="1">
    <citation type="submission" date="2019-06" db="EMBL/GenBank/DDBJ databases">
        <title>Vibrio cholerae phylogeny based on whole-genome sequencing reveals genetic diversity and population strucutre.</title>
        <authorList>
            <person name="Zhiqiu Y."/>
            <person name="Bin L."/>
            <person name="Lingyan J."/>
        </authorList>
    </citation>
    <scope>NUCLEOTIDE SEQUENCE [LARGE SCALE GENOMIC DNA]</scope>
    <source>
        <strain evidence="1 2">N2814</strain>
    </source>
</reference>
<sequence length="85" mass="10027">MKNKITLNDGQEVSIESIHSDIMHMRDTYKNKINQILAKYDSSWIDNEHDVDPVKMSDEDYKIYNELFEIRSNIKHIASKLCVLL</sequence>
<dbReference type="Proteomes" id="UP000323819">
    <property type="component" value="Unassembled WGS sequence"/>
</dbReference>